<protein>
    <submittedName>
        <fullName evidence="1">Uncharacterized protein</fullName>
    </submittedName>
</protein>
<sequence length="77" mass="8260">MELLEQLGGIVARVPNDRRLAAWMLGQELCHVVDLATDGHPAVVGPVVLDELVNGHDALWQGRRLAGELLSAHEGSS</sequence>
<dbReference type="AlphaFoldDB" id="A0A9P8PPT4"/>
<evidence type="ECO:0000313" key="1">
    <source>
        <dbReference type="EMBL" id="KAH3675324.1"/>
    </source>
</evidence>
<organism evidence="1 2">
    <name type="scientific">Ogataea polymorpha</name>
    <dbReference type="NCBI Taxonomy" id="460523"/>
    <lineage>
        <taxon>Eukaryota</taxon>
        <taxon>Fungi</taxon>
        <taxon>Dikarya</taxon>
        <taxon>Ascomycota</taxon>
        <taxon>Saccharomycotina</taxon>
        <taxon>Pichiomycetes</taxon>
        <taxon>Pichiales</taxon>
        <taxon>Pichiaceae</taxon>
        <taxon>Ogataea</taxon>
    </lineage>
</organism>
<dbReference type="EMBL" id="JAEUBD010000382">
    <property type="protein sequence ID" value="KAH3675324.1"/>
    <property type="molecule type" value="Genomic_DNA"/>
</dbReference>
<name>A0A9P8PPT4_9ASCO</name>
<comment type="caution">
    <text evidence="1">The sequence shown here is derived from an EMBL/GenBank/DDBJ whole genome shotgun (WGS) entry which is preliminary data.</text>
</comment>
<dbReference type="Proteomes" id="UP000788993">
    <property type="component" value="Unassembled WGS sequence"/>
</dbReference>
<accession>A0A9P8PPT4</accession>
<gene>
    <name evidence="1" type="ORF">OGATHE_001664</name>
</gene>
<reference evidence="1" key="2">
    <citation type="submission" date="2021-01" db="EMBL/GenBank/DDBJ databases">
        <authorList>
            <person name="Schikora-Tamarit M.A."/>
        </authorList>
    </citation>
    <scope>NUCLEOTIDE SEQUENCE</scope>
    <source>
        <strain evidence="1">NCAIM Y.01608</strain>
    </source>
</reference>
<reference evidence="1" key="1">
    <citation type="journal article" date="2021" name="Open Biol.">
        <title>Shared evolutionary footprints suggest mitochondrial oxidative damage underlies multiple complex I losses in fungi.</title>
        <authorList>
            <person name="Schikora-Tamarit M.A."/>
            <person name="Marcet-Houben M."/>
            <person name="Nosek J."/>
            <person name="Gabaldon T."/>
        </authorList>
    </citation>
    <scope>NUCLEOTIDE SEQUENCE</scope>
    <source>
        <strain evidence="1">NCAIM Y.01608</strain>
    </source>
</reference>
<evidence type="ECO:0000313" key="2">
    <source>
        <dbReference type="Proteomes" id="UP000788993"/>
    </source>
</evidence>
<keyword evidence="2" id="KW-1185">Reference proteome</keyword>
<proteinExistence type="predicted"/>